<feature type="transmembrane region" description="Helical" evidence="1">
    <location>
        <begin position="267"/>
        <end position="286"/>
    </location>
</feature>
<feature type="transmembrane region" description="Helical" evidence="1">
    <location>
        <begin position="134"/>
        <end position="153"/>
    </location>
</feature>
<organism evidence="2 3">
    <name type="scientific">Amycolatopsis bartoniae</name>
    <dbReference type="NCBI Taxonomy" id="941986"/>
    <lineage>
        <taxon>Bacteria</taxon>
        <taxon>Bacillati</taxon>
        <taxon>Actinomycetota</taxon>
        <taxon>Actinomycetes</taxon>
        <taxon>Pseudonocardiales</taxon>
        <taxon>Pseudonocardiaceae</taxon>
        <taxon>Amycolatopsis</taxon>
    </lineage>
</organism>
<keyword evidence="1" id="KW-0812">Transmembrane</keyword>
<feature type="transmembrane region" description="Helical" evidence="1">
    <location>
        <begin position="334"/>
        <end position="354"/>
    </location>
</feature>
<feature type="transmembrane region" description="Helical" evidence="1">
    <location>
        <begin position="96"/>
        <end position="114"/>
    </location>
</feature>
<accession>A0A8H9IYZ2</accession>
<feature type="transmembrane region" description="Helical" evidence="1">
    <location>
        <begin position="410"/>
        <end position="435"/>
    </location>
</feature>
<feature type="transmembrane region" description="Helical" evidence="1">
    <location>
        <begin position="189"/>
        <end position="208"/>
    </location>
</feature>
<comment type="caution">
    <text evidence="2">The sequence shown here is derived from an EMBL/GenBank/DDBJ whole genome shotgun (WGS) entry which is preliminary data.</text>
</comment>
<dbReference type="AlphaFoldDB" id="A0A8H9IYZ2"/>
<proteinExistence type="predicted"/>
<gene>
    <name evidence="2" type="ORF">GCM10017566_51610</name>
</gene>
<dbReference type="SUPFAM" id="SSF53474">
    <property type="entry name" value="alpha/beta-Hydrolases"/>
    <property type="match status" value="1"/>
</dbReference>
<keyword evidence="1" id="KW-1133">Transmembrane helix</keyword>
<feature type="transmembrane region" description="Helical" evidence="1">
    <location>
        <begin position="292"/>
        <end position="313"/>
    </location>
</feature>
<dbReference type="EMBL" id="BNAV01000008">
    <property type="protein sequence ID" value="GHF71407.1"/>
    <property type="molecule type" value="Genomic_DNA"/>
</dbReference>
<reference evidence="2" key="2">
    <citation type="submission" date="2020-09" db="EMBL/GenBank/DDBJ databases">
        <authorList>
            <person name="Sun Q."/>
            <person name="Zhou Y."/>
        </authorList>
    </citation>
    <scope>NUCLEOTIDE SEQUENCE</scope>
    <source>
        <strain evidence="2">CGMCC 4.7679</strain>
    </source>
</reference>
<sequence length="815" mass="87351">MRVAVPRYGVVSGARPPGAVEPPVTLDSGITELRVHGVGGTTPDALLRDLAPRQAAGDRVAGFYRTDDLPARGDVPARHVEAYSWGGLTSRSGVRVLWLLLVPFLLANLAGWMYRGDGGERPSGPWFAWHRVTANLACLALTVNAVLVAVLIGPDLIAFQATRAGLVDHRPWLWPWQWTWVAGHGERPLVIGFALVAVGIGVLVLLALRTQSRYESVLPPWRLEGDAATAAAQADGRPRTSAADTTLTDPRFWNSARAVRRMTGAHVAAALGFLTVTFAVTARAASPQPRALAWWWVAIVVGALVLATSAAVVAGDHWAGRLAKGRLDNRPWQVAVHVTPPAGLVCAGVFALLQPQMVQTSGSLPGVNGIVAATYAALAAAVVLMALGALARRLVSKPAAKSKRLVGGPVVVTVLAAGLLNSILLSVLFTVGHTLGSFAAEPAGAPGLLAMPLPLVWAGPVLTVTLLAAIVGAILVQLPRLRGGLRSPRGFDEDYRAYAHDEEPARGGAADEAWYVSAVPRDGDTKAYQVDAPGEQKSWRRKLKWTYRLAEVRSVAAVLIWLVAVLQTAGVLVVLVWRPPVPDAWFSPNGALGKVAIFVSGLALAVLMWLLRQGWRDPARRRQLGVLWDVGTFWPRSYHPFAPPCYAERAVPDLQRRIWRLNDHGSPVVLVGHSQGAVLSAVALLPGLSRARQGTIGLVTFGNPVSWLYSWAFSGWLNPRVLDAVLRDTGGSARVVAWRNFWYPTDPIGNSVTVERPDPGRLHDECLPDPPSAWHVYGDPPPSAGGHSGYWTDARVWSKVDALSREIAPQLSSAD</sequence>
<evidence type="ECO:0000313" key="2">
    <source>
        <dbReference type="EMBL" id="GHF71407.1"/>
    </source>
</evidence>
<dbReference type="InterPro" id="IPR029058">
    <property type="entry name" value="AB_hydrolase_fold"/>
</dbReference>
<feature type="transmembrane region" description="Helical" evidence="1">
    <location>
        <begin position="455"/>
        <end position="476"/>
    </location>
</feature>
<feature type="transmembrane region" description="Helical" evidence="1">
    <location>
        <begin position="555"/>
        <end position="579"/>
    </location>
</feature>
<reference evidence="2" key="1">
    <citation type="journal article" date="2014" name="Int. J. Syst. Evol. Microbiol.">
        <title>Complete genome sequence of Corynebacterium casei LMG S-19264T (=DSM 44701T), isolated from a smear-ripened cheese.</title>
        <authorList>
            <consortium name="US DOE Joint Genome Institute (JGI-PGF)"/>
            <person name="Walter F."/>
            <person name="Albersmeier A."/>
            <person name="Kalinowski J."/>
            <person name="Ruckert C."/>
        </authorList>
    </citation>
    <scope>NUCLEOTIDE SEQUENCE</scope>
    <source>
        <strain evidence="2">CGMCC 4.7679</strain>
    </source>
</reference>
<protein>
    <recommendedName>
        <fullName evidence="4">Lipase family protein</fullName>
    </recommendedName>
</protein>
<dbReference type="Proteomes" id="UP000658656">
    <property type="component" value="Unassembled WGS sequence"/>
</dbReference>
<evidence type="ECO:0000313" key="3">
    <source>
        <dbReference type="Proteomes" id="UP000658656"/>
    </source>
</evidence>
<feature type="transmembrane region" description="Helical" evidence="1">
    <location>
        <begin position="366"/>
        <end position="390"/>
    </location>
</feature>
<keyword evidence="3" id="KW-1185">Reference proteome</keyword>
<evidence type="ECO:0008006" key="4">
    <source>
        <dbReference type="Google" id="ProtNLM"/>
    </source>
</evidence>
<name>A0A8H9IYZ2_9PSEU</name>
<feature type="transmembrane region" description="Helical" evidence="1">
    <location>
        <begin position="591"/>
        <end position="611"/>
    </location>
</feature>
<keyword evidence="1" id="KW-0472">Membrane</keyword>
<evidence type="ECO:0000256" key="1">
    <source>
        <dbReference type="SAM" id="Phobius"/>
    </source>
</evidence>